<dbReference type="GO" id="GO:0045892">
    <property type="term" value="P:negative regulation of DNA-templated transcription"/>
    <property type="evidence" value="ECO:0007669"/>
    <property type="project" value="TreeGrafter"/>
</dbReference>
<dbReference type="Gene3D" id="1.10.10.10">
    <property type="entry name" value="Winged helix-like DNA-binding domain superfamily/Winged helix DNA-binding domain"/>
    <property type="match status" value="1"/>
</dbReference>
<dbReference type="InterPro" id="IPR050679">
    <property type="entry name" value="Bact_HTH_transcr_reg"/>
</dbReference>
<feature type="domain" description="HTH gntR-type" evidence="4">
    <location>
        <begin position="6"/>
        <end position="74"/>
    </location>
</feature>
<organism evidence="5 6">
    <name type="scientific">Streptomyces natalensis ATCC 27448</name>
    <dbReference type="NCBI Taxonomy" id="1240678"/>
    <lineage>
        <taxon>Bacteria</taxon>
        <taxon>Bacillati</taxon>
        <taxon>Actinomycetota</taxon>
        <taxon>Actinomycetes</taxon>
        <taxon>Kitasatosporales</taxon>
        <taxon>Streptomycetaceae</taxon>
        <taxon>Streptomyces</taxon>
    </lineage>
</organism>
<dbReference type="InterPro" id="IPR036390">
    <property type="entry name" value="WH_DNA-bd_sf"/>
</dbReference>
<evidence type="ECO:0000256" key="1">
    <source>
        <dbReference type="ARBA" id="ARBA00023015"/>
    </source>
</evidence>
<dbReference type="SUPFAM" id="SSF64288">
    <property type="entry name" value="Chorismate lyase-like"/>
    <property type="match status" value="1"/>
</dbReference>
<keyword evidence="2" id="KW-0238">DNA-binding</keyword>
<dbReference type="InterPro" id="IPR028978">
    <property type="entry name" value="Chorismate_lyase_/UTRA_dom_sf"/>
</dbReference>
<dbReference type="GO" id="GO:0003700">
    <property type="term" value="F:DNA-binding transcription factor activity"/>
    <property type="evidence" value="ECO:0007669"/>
    <property type="project" value="InterPro"/>
</dbReference>
<evidence type="ECO:0000259" key="4">
    <source>
        <dbReference type="PROSITE" id="PS50949"/>
    </source>
</evidence>
<dbReference type="GO" id="GO:0003677">
    <property type="term" value="F:DNA binding"/>
    <property type="evidence" value="ECO:0007669"/>
    <property type="project" value="UniProtKB-KW"/>
</dbReference>
<keyword evidence="1" id="KW-0805">Transcription regulation</keyword>
<dbReference type="SUPFAM" id="SSF46785">
    <property type="entry name" value="Winged helix' DNA-binding domain"/>
    <property type="match status" value="1"/>
</dbReference>
<dbReference type="PANTHER" id="PTHR44846:SF17">
    <property type="entry name" value="GNTR-FAMILY TRANSCRIPTIONAL REGULATOR"/>
    <property type="match status" value="1"/>
</dbReference>
<dbReference type="CDD" id="cd07377">
    <property type="entry name" value="WHTH_GntR"/>
    <property type="match status" value="1"/>
</dbReference>
<reference evidence="5 6" key="1">
    <citation type="submission" date="2014-09" db="EMBL/GenBank/DDBJ databases">
        <title>Draft genome sequence of Streptomyces natalensis ATCC 27448, producer of the antifungal pimaricin.</title>
        <authorList>
            <person name="Mendes M.V."/>
            <person name="Beites T."/>
            <person name="Pires S."/>
            <person name="Santos C.L."/>
            <person name="Moradas-Ferreira P."/>
        </authorList>
    </citation>
    <scope>NUCLEOTIDE SEQUENCE [LARGE SCALE GENOMIC DNA]</scope>
    <source>
        <strain evidence="5 6">ATCC 27448</strain>
    </source>
</reference>
<dbReference type="AlphaFoldDB" id="A0A0D7CPF1"/>
<evidence type="ECO:0000313" key="6">
    <source>
        <dbReference type="Proteomes" id="UP000032458"/>
    </source>
</evidence>
<protein>
    <recommendedName>
        <fullName evidence="4">HTH gntR-type domain-containing protein</fullName>
    </recommendedName>
</protein>
<dbReference type="SMART" id="SM00345">
    <property type="entry name" value="HTH_GNTR"/>
    <property type="match status" value="1"/>
</dbReference>
<dbReference type="Gene3D" id="3.40.1410.10">
    <property type="entry name" value="Chorismate lyase-like"/>
    <property type="match status" value="1"/>
</dbReference>
<dbReference type="InterPro" id="IPR000524">
    <property type="entry name" value="Tscrpt_reg_HTH_GntR"/>
</dbReference>
<keyword evidence="6" id="KW-1185">Reference proteome</keyword>
<dbReference type="PANTHER" id="PTHR44846">
    <property type="entry name" value="MANNOSYL-D-GLYCERATE TRANSPORT/METABOLISM SYSTEM REPRESSOR MNGR-RELATED"/>
    <property type="match status" value="1"/>
</dbReference>
<keyword evidence="3" id="KW-0804">Transcription</keyword>
<dbReference type="Pfam" id="PF07702">
    <property type="entry name" value="UTRA"/>
    <property type="match status" value="1"/>
</dbReference>
<proteinExistence type="predicted"/>
<dbReference type="Pfam" id="PF00392">
    <property type="entry name" value="GntR"/>
    <property type="match status" value="1"/>
</dbReference>
<dbReference type="Proteomes" id="UP000032458">
    <property type="component" value="Unassembled WGS sequence"/>
</dbReference>
<dbReference type="PRINTS" id="PR00035">
    <property type="entry name" value="HTHGNTR"/>
</dbReference>
<dbReference type="EMBL" id="JRKI01000010">
    <property type="protein sequence ID" value="KIZ18098.1"/>
    <property type="molecule type" value="Genomic_DNA"/>
</dbReference>
<gene>
    <name evidence="5" type="ORF">SNA_08705</name>
</gene>
<evidence type="ECO:0000256" key="2">
    <source>
        <dbReference type="ARBA" id="ARBA00023125"/>
    </source>
</evidence>
<dbReference type="InterPro" id="IPR036388">
    <property type="entry name" value="WH-like_DNA-bd_sf"/>
</dbReference>
<sequence length="255" mass="28283">MATRSDPLYVQLADSLRAKIESGEYPPGSKLPSERKLMELHDASRNTVRLGLKRLVAEGLIFPSQGRAYMVHRKDVLIYNASRSEDQNRRLAAGVDAWVQDIREQGRTPSQKISVSIEKSDAAIAEKLAIDPGDLVLVRRRLRFVDDHPWSTEDSYYSHDLVKNTPIAEPADIAEGVIAFMASMGHVQVRYVDDVSAAMPNPKQADELAVEAGVPLLVRTRVGYTEEGPVRVTVTAMPTDRHVLRYELGAGKPNV</sequence>
<dbReference type="PATRIC" id="fig|1240678.4.peg.1821"/>
<comment type="caution">
    <text evidence="5">The sequence shown here is derived from an EMBL/GenBank/DDBJ whole genome shotgun (WGS) entry which is preliminary data.</text>
</comment>
<dbReference type="RefSeq" id="WP_030066471.1">
    <property type="nucleotide sequence ID" value="NZ_JRKI01000010.1"/>
</dbReference>
<dbReference type="InterPro" id="IPR011663">
    <property type="entry name" value="UTRA"/>
</dbReference>
<dbReference type="SMART" id="SM00866">
    <property type="entry name" value="UTRA"/>
    <property type="match status" value="1"/>
</dbReference>
<evidence type="ECO:0000313" key="5">
    <source>
        <dbReference type="EMBL" id="KIZ18098.1"/>
    </source>
</evidence>
<dbReference type="PROSITE" id="PS50949">
    <property type="entry name" value="HTH_GNTR"/>
    <property type="match status" value="1"/>
</dbReference>
<evidence type="ECO:0000256" key="3">
    <source>
        <dbReference type="ARBA" id="ARBA00023163"/>
    </source>
</evidence>
<name>A0A0D7CPF1_9ACTN</name>
<accession>A0A0D7CPF1</accession>